<feature type="transmembrane region" description="Helical" evidence="1">
    <location>
        <begin position="12"/>
        <end position="33"/>
    </location>
</feature>
<proteinExistence type="predicted"/>
<comment type="caution">
    <text evidence="2">The sequence shown here is derived from an EMBL/GenBank/DDBJ whole genome shotgun (WGS) entry which is preliminary data.</text>
</comment>
<dbReference type="EMBL" id="BMAT01001790">
    <property type="protein sequence ID" value="GFR92576.1"/>
    <property type="molecule type" value="Genomic_DNA"/>
</dbReference>
<organism evidence="2 3">
    <name type="scientific">Elysia marginata</name>
    <dbReference type="NCBI Taxonomy" id="1093978"/>
    <lineage>
        <taxon>Eukaryota</taxon>
        <taxon>Metazoa</taxon>
        <taxon>Spiralia</taxon>
        <taxon>Lophotrochozoa</taxon>
        <taxon>Mollusca</taxon>
        <taxon>Gastropoda</taxon>
        <taxon>Heterobranchia</taxon>
        <taxon>Euthyneura</taxon>
        <taxon>Panpulmonata</taxon>
        <taxon>Sacoglossa</taxon>
        <taxon>Placobranchoidea</taxon>
        <taxon>Plakobranchidae</taxon>
        <taxon>Elysia</taxon>
    </lineage>
</organism>
<dbReference type="AlphaFoldDB" id="A0AAV4H4J0"/>
<keyword evidence="1" id="KW-0472">Membrane</keyword>
<evidence type="ECO:0000313" key="2">
    <source>
        <dbReference type="EMBL" id="GFR92576.1"/>
    </source>
</evidence>
<gene>
    <name evidence="2" type="ORF">ElyMa_000871000</name>
</gene>
<keyword evidence="1" id="KW-1133">Transmembrane helix</keyword>
<keyword evidence="1" id="KW-0812">Transmembrane</keyword>
<accession>A0AAV4H4J0</accession>
<reference evidence="2 3" key="1">
    <citation type="journal article" date="2021" name="Elife">
        <title>Chloroplast acquisition without the gene transfer in kleptoplastic sea slugs, Plakobranchus ocellatus.</title>
        <authorList>
            <person name="Maeda T."/>
            <person name="Takahashi S."/>
            <person name="Yoshida T."/>
            <person name="Shimamura S."/>
            <person name="Takaki Y."/>
            <person name="Nagai Y."/>
            <person name="Toyoda A."/>
            <person name="Suzuki Y."/>
            <person name="Arimoto A."/>
            <person name="Ishii H."/>
            <person name="Satoh N."/>
            <person name="Nishiyama T."/>
            <person name="Hasebe M."/>
            <person name="Maruyama T."/>
            <person name="Minagawa J."/>
            <person name="Obokata J."/>
            <person name="Shigenobu S."/>
        </authorList>
    </citation>
    <scope>NUCLEOTIDE SEQUENCE [LARGE SCALE GENOMIC DNA]</scope>
</reference>
<protein>
    <submittedName>
        <fullName evidence="2">Uncharacterized protein</fullName>
    </submittedName>
</protein>
<sequence>MLPVVPQIGLSGIWTPSAFSLHYLLLLMHDITFPRQKYLFLKPRYVSLTLQCSGVVMLGGGCGQHQPGESLSQRVSYFLWNYVFLASRLDPVASKSQAT</sequence>
<name>A0AAV4H4J0_9GAST</name>
<evidence type="ECO:0000313" key="3">
    <source>
        <dbReference type="Proteomes" id="UP000762676"/>
    </source>
</evidence>
<dbReference type="Proteomes" id="UP000762676">
    <property type="component" value="Unassembled WGS sequence"/>
</dbReference>
<evidence type="ECO:0000256" key="1">
    <source>
        <dbReference type="SAM" id="Phobius"/>
    </source>
</evidence>
<keyword evidence="3" id="KW-1185">Reference proteome</keyword>